<gene>
    <name evidence="1" type="ORF">I4F81_005142</name>
</gene>
<name>A0ACC3BXC2_PYRYE</name>
<reference evidence="1" key="1">
    <citation type="submission" date="2019-11" db="EMBL/GenBank/DDBJ databases">
        <title>Nori genome reveals adaptations in red seaweeds to the harsh intertidal environment.</title>
        <authorList>
            <person name="Wang D."/>
            <person name="Mao Y."/>
        </authorList>
    </citation>
    <scope>NUCLEOTIDE SEQUENCE</scope>
    <source>
        <tissue evidence="1">Gametophyte</tissue>
    </source>
</reference>
<protein>
    <submittedName>
        <fullName evidence="1">Uncharacterized protein</fullName>
    </submittedName>
</protein>
<comment type="caution">
    <text evidence="1">The sequence shown here is derived from an EMBL/GenBank/DDBJ whole genome shotgun (WGS) entry which is preliminary data.</text>
</comment>
<sequence length="730" mass="75372">MDASATPFSRRSSRRLHGVPALSQALPTAVPGGSVQAGAVAAAAGAAAAALGAGVPPPADGRGTTLDTLPAWALTAILWRLPLRARAAVGATCRSLHAAVGDAVPLAVAVGVFKAVPLAVAPAVDAAGGSARSGWGDPPSKRQRLADGGAAAPRWKLMNHVVTRAAVVVQGTATLAVLAAAMRRIPDPAIREEMRRQLDGIVAWMEEKGGRIANSGGGRSWAFAGDTFSSDEGSDEDGFMSSSDDRRRLHDIIRPCIPIFDAFTLFAYPRAGGAADSCEASLSCMTDDGGGGGWRIDLVSALRASFSEHVWDCSSDWSGYSSVAIVGPAQLVVAGMVLVLAELADEASGHKTLRAGPAGCPLGFLPKPDPHRLSVLAPATAASGPVLPLPRALRGLVQSLPPLSRLPSPLPSTSQQTASAAGGAGAAAGAAGGARAAAGAAGGAGPAAARSLMSTRQSSPSTLLSLGLLDLPTDVLMLVLLELPLNDRASMAATCTAARAAVGDWVPLVAARGVLGASRVGEPPGPAVTDASVAAMEERRRRALTAVPADAEYEVLGHRMWRSGVVAQGRALLDAVCIAARSLRPAAGRRLIEQLLTAVQLTEGVVPWDPSWTDGGRLGGETLPWWRLRSQMSLNEEARVFGQSYNRSYSWRTRPSWAGETGRWTPETLMDVLRCAFDRAMRDTWTNGSTSYKWGPARNGQLGMVLVAAIAADRLGDLRGGDRADSCHAG</sequence>
<evidence type="ECO:0000313" key="1">
    <source>
        <dbReference type="EMBL" id="KAK1862574.1"/>
    </source>
</evidence>
<organism evidence="1 2">
    <name type="scientific">Pyropia yezoensis</name>
    <name type="common">Susabi-nori</name>
    <name type="synonym">Porphyra yezoensis</name>
    <dbReference type="NCBI Taxonomy" id="2788"/>
    <lineage>
        <taxon>Eukaryota</taxon>
        <taxon>Rhodophyta</taxon>
        <taxon>Bangiophyceae</taxon>
        <taxon>Bangiales</taxon>
        <taxon>Bangiaceae</taxon>
        <taxon>Pyropia</taxon>
    </lineage>
</organism>
<keyword evidence="2" id="KW-1185">Reference proteome</keyword>
<accession>A0ACC3BXC2</accession>
<evidence type="ECO:0000313" key="2">
    <source>
        <dbReference type="Proteomes" id="UP000798662"/>
    </source>
</evidence>
<dbReference type="Proteomes" id="UP000798662">
    <property type="component" value="Chromosome 1"/>
</dbReference>
<dbReference type="EMBL" id="CM020618">
    <property type="protein sequence ID" value="KAK1862574.1"/>
    <property type="molecule type" value="Genomic_DNA"/>
</dbReference>
<proteinExistence type="predicted"/>